<feature type="transmembrane region" description="Helical" evidence="1">
    <location>
        <begin position="97"/>
        <end position="117"/>
    </location>
</feature>
<keyword evidence="1" id="KW-0472">Membrane</keyword>
<keyword evidence="1" id="KW-0812">Transmembrane</keyword>
<reference evidence="3" key="1">
    <citation type="journal article" date="2019" name="Int. J. Syst. Evol. Microbiol.">
        <title>The Global Catalogue of Microorganisms (GCM) 10K type strain sequencing project: providing services to taxonomists for standard genome sequencing and annotation.</title>
        <authorList>
            <consortium name="The Broad Institute Genomics Platform"/>
            <consortium name="The Broad Institute Genome Sequencing Center for Infectious Disease"/>
            <person name="Wu L."/>
            <person name="Ma J."/>
        </authorList>
    </citation>
    <scope>NUCLEOTIDE SEQUENCE [LARGE SCALE GENOMIC DNA]</scope>
    <source>
        <strain evidence="3">KACC 12649</strain>
    </source>
</reference>
<evidence type="ECO:0000256" key="1">
    <source>
        <dbReference type="SAM" id="Phobius"/>
    </source>
</evidence>
<dbReference type="RefSeq" id="WP_379780395.1">
    <property type="nucleotide sequence ID" value="NZ_JBHSMU010000004.1"/>
</dbReference>
<feature type="transmembrane region" description="Helical" evidence="1">
    <location>
        <begin position="35"/>
        <end position="59"/>
    </location>
</feature>
<dbReference type="Proteomes" id="UP001596050">
    <property type="component" value="Unassembled WGS sequence"/>
</dbReference>
<keyword evidence="1" id="KW-1133">Transmembrane helix</keyword>
<name>A0ABW0L0N8_9BURK</name>
<evidence type="ECO:0000313" key="3">
    <source>
        <dbReference type="Proteomes" id="UP001596050"/>
    </source>
</evidence>
<feature type="transmembrane region" description="Helical" evidence="1">
    <location>
        <begin position="6"/>
        <end position="28"/>
    </location>
</feature>
<accession>A0ABW0L0N8</accession>
<sequence length="199" mass="20401">MSWTTFLYLGNLTLTLPLASAIAAWLLAARHWRAAGYWLLFFSGALALVGISKVAYLGWGIAIPALDFQALSGHAAGVTAVFPVLFYVLLQGRPGLALGAAAAGLLLGAGLASALVATEEHTAAEAGAGWMVGAAAAAGTVRVAKEAQPPRPLAGLAAGLLAFAATAWVMQGAHIGYWMIKLALALSGNTRPFQWGCCN</sequence>
<gene>
    <name evidence="2" type="ORF">ACFPN5_04140</name>
</gene>
<feature type="transmembrane region" description="Helical" evidence="1">
    <location>
        <begin position="153"/>
        <end position="180"/>
    </location>
</feature>
<organism evidence="2 3">
    <name type="scientific">Massilia niabensis</name>
    <dbReference type="NCBI Taxonomy" id="544910"/>
    <lineage>
        <taxon>Bacteria</taxon>
        <taxon>Pseudomonadati</taxon>
        <taxon>Pseudomonadota</taxon>
        <taxon>Betaproteobacteria</taxon>
        <taxon>Burkholderiales</taxon>
        <taxon>Oxalobacteraceae</taxon>
        <taxon>Telluria group</taxon>
        <taxon>Massilia</taxon>
    </lineage>
</organism>
<keyword evidence="3" id="KW-1185">Reference proteome</keyword>
<feature type="transmembrane region" description="Helical" evidence="1">
    <location>
        <begin position="123"/>
        <end position="141"/>
    </location>
</feature>
<dbReference type="EMBL" id="JBHSMU010000004">
    <property type="protein sequence ID" value="MFC5458995.1"/>
    <property type="molecule type" value="Genomic_DNA"/>
</dbReference>
<protein>
    <submittedName>
        <fullName evidence="2">Membrane-associated phospholipid phosphatase</fullName>
    </submittedName>
</protein>
<feature type="transmembrane region" description="Helical" evidence="1">
    <location>
        <begin position="71"/>
        <end position="90"/>
    </location>
</feature>
<comment type="caution">
    <text evidence="2">The sequence shown here is derived from an EMBL/GenBank/DDBJ whole genome shotgun (WGS) entry which is preliminary data.</text>
</comment>
<evidence type="ECO:0000313" key="2">
    <source>
        <dbReference type="EMBL" id="MFC5458995.1"/>
    </source>
</evidence>
<proteinExistence type="predicted"/>